<feature type="transmembrane region" description="Helical" evidence="7">
    <location>
        <begin position="393"/>
        <end position="412"/>
    </location>
</feature>
<sequence length="494" mass="50440">MSTIPSPRTTSAAGPGEVPGSSEADPTDNGARGPGRPGWLLLIVLLGQFMAILDSFVVNVATATIRTELRASGSGLQLVVAGYTISYAVLLITGARLGARHGHRRVFLAGLALFTLASLLCGLADGTGVLIAFRFVQGAGAAVMLPQVLSLIQRTYDGPARARALGLFSAVIASGAAIGMIVGGLLVDADLFGWSWRPVFLVNVPIGLLLLLLGVRLMPRDEPRAGERARGLDLPGLVLLAAAVMCFTVSMVLGEEQGWPLWTWLSFALCAVLAAAFAGYEARLARRGGAPLIAPVVLRAPGVPRAVARLGLTMAMNAGVLLSLSLHLQSGLGFGPLRTGLTFLPTAVAFGAVGLNWRRLPERWHAALPTAGLLLAAVSFAGTGLVLRGGGDGGLWLYAVLLGGGGGLGLAFSPTLGRTLAGVRPEHAADASGLLTTTSQLGLLTGVAVYGAGYLAEAGGGTAVSSAHGVWVTSLALAGTAVAAVGTVLPRRRR</sequence>
<evidence type="ECO:0000313" key="9">
    <source>
        <dbReference type="EMBL" id="KAB7850098.1"/>
    </source>
</evidence>
<dbReference type="PROSITE" id="PS50850">
    <property type="entry name" value="MFS"/>
    <property type="match status" value="1"/>
</dbReference>
<dbReference type="PRINTS" id="PR01036">
    <property type="entry name" value="TCRTETB"/>
</dbReference>
<dbReference type="CDD" id="cd17321">
    <property type="entry name" value="MFS_MMR_MDR_like"/>
    <property type="match status" value="1"/>
</dbReference>
<keyword evidence="3 7" id="KW-1133">Transmembrane helix</keyword>
<proteinExistence type="predicted"/>
<dbReference type="EMBL" id="VOKX01000009">
    <property type="protein sequence ID" value="KAB7850098.1"/>
    <property type="molecule type" value="Genomic_DNA"/>
</dbReference>
<name>A0A5N5WCN5_STRMB</name>
<evidence type="ECO:0000256" key="3">
    <source>
        <dbReference type="ARBA" id="ARBA00022989"/>
    </source>
</evidence>
<feature type="region of interest" description="Disordered" evidence="6">
    <location>
        <begin position="1"/>
        <end position="32"/>
    </location>
</feature>
<dbReference type="PANTHER" id="PTHR42718:SF39">
    <property type="entry name" value="ACTINORHODIN TRANSPORTER-RELATED"/>
    <property type="match status" value="1"/>
</dbReference>
<feature type="transmembrane region" description="Helical" evidence="7">
    <location>
        <begin position="199"/>
        <end position="219"/>
    </location>
</feature>
<dbReference type="InterPro" id="IPR020846">
    <property type="entry name" value="MFS_dom"/>
</dbReference>
<dbReference type="GO" id="GO:0046677">
    <property type="term" value="P:response to antibiotic"/>
    <property type="evidence" value="ECO:0007669"/>
    <property type="project" value="UniProtKB-KW"/>
</dbReference>
<dbReference type="PANTHER" id="PTHR42718">
    <property type="entry name" value="MAJOR FACILITATOR SUPERFAMILY MULTIDRUG TRANSPORTER MFSC"/>
    <property type="match status" value="1"/>
</dbReference>
<keyword evidence="4 7" id="KW-0472">Membrane</keyword>
<dbReference type="GO" id="GO:0022857">
    <property type="term" value="F:transmembrane transporter activity"/>
    <property type="evidence" value="ECO:0007669"/>
    <property type="project" value="InterPro"/>
</dbReference>
<comment type="caution">
    <text evidence="9">The sequence shown here is derived from an EMBL/GenBank/DDBJ whole genome shotgun (WGS) entry which is preliminary data.</text>
</comment>
<comment type="subcellular location">
    <subcellularLocation>
        <location evidence="1">Cell membrane</location>
        <topology evidence="1">Multi-pass membrane protein</topology>
    </subcellularLocation>
</comment>
<reference evidence="9 10" key="1">
    <citation type="journal article" date="2019" name="Microb. Cell Fact.">
        <title>Exploring novel herbicidin analogues by transcriptional regulator overexpression and MS/MS molecular networking.</title>
        <authorList>
            <person name="Shi Y."/>
            <person name="Gu R."/>
            <person name="Li Y."/>
            <person name="Wang X."/>
            <person name="Ren W."/>
            <person name="Li X."/>
            <person name="Wang L."/>
            <person name="Xie Y."/>
            <person name="Hong B."/>
        </authorList>
    </citation>
    <scope>NUCLEOTIDE SEQUENCE [LARGE SCALE GENOMIC DNA]</scope>
    <source>
        <strain evidence="9 10">US-43</strain>
    </source>
</reference>
<keyword evidence="5" id="KW-0046">Antibiotic resistance</keyword>
<dbReference type="SUPFAM" id="SSF103473">
    <property type="entry name" value="MFS general substrate transporter"/>
    <property type="match status" value="2"/>
</dbReference>
<dbReference type="Pfam" id="PF07690">
    <property type="entry name" value="MFS_1"/>
    <property type="match status" value="1"/>
</dbReference>
<feature type="transmembrane region" description="Helical" evidence="7">
    <location>
        <begin position="231"/>
        <end position="253"/>
    </location>
</feature>
<dbReference type="Gene3D" id="1.20.1720.10">
    <property type="entry name" value="Multidrug resistance protein D"/>
    <property type="match status" value="1"/>
</dbReference>
<dbReference type="Proteomes" id="UP000327000">
    <property type="component" value="Unassembled WGS sequence"/>
</dbReference>
<evidence type="ECO:0000256" key="1">
    <source>
        <dbReference type="ARBA" id="ARBA00004651"/>
    </source>
</evidence>
<feature type="transmembrane region" description="Helical" evidence="7">
    <location>
        <begin position="164"/>
        <end position="187"/>
    </location>
</feature>
<evidence type="ECO:0000256" key="7">
    <source>
        <dbReference type="SAM" id="Phobius"/>
    </source>
</evidence>
<feature type="transmembrane region" description="Helical" evidence="7">
    <location>
        <begin position="307"/>
        <end position="328"/>
    </location>
</feature>
<feature type="transmembrane region" description="Helical" evidence="7">
    <location>
        <begin position="39"/>
        <end position="58"/>
    </location>
</feature>
<organism evidence="9 10">
    <name type="scientific">Streptomyces mobaraensis</name>
    <name type="common">Streptoverticillium mobaraense</name>
    <dbReference type="NCBI Taxonomy" id="35621"/>
    <lineage>
        <taxon>Bacteria</taxon>
        <taxon>Bacillati</taxon>
        <taxon>Actinomycetota</taxon>
        <taxon>Actinomycetes</taxon>
        <taxon>Kitasatosporales</taxon>
        <taxon>Streptomycetaceae</taxon>
        <taxon>Streptomyces</taxon>
    </lineage>
</organism>
<feature type="transmembrane region" description="Helical" evidence="7">
    <location>
        <begin position="468"/>
        <end position="489"/>
    </location>
</feature>
<gene>
    <name evidence="9" type="ORF">FRZ00_05700</name>
</gene>
<feature type="transmembrane region" description="Helical" evidence="7">
    <location>
        <begin position="340"/>
        <end position="357"/>
    </location>
</feature>
<evidence type="ECO:0000256" key="6">
    <source>
        <dbReference type="SAM" id="MobiDB-lite"/>
    </source>
</evidence>
<protein>
    <submittedName>
        <fullName evidence="9">MFS transporter</fullName>
    </submittedName>
</protein>
<feature type="transmembrane region" description="Helical" evidence="7">
    <location>
        <begin position="433"/>
        <end position="456"/>
    </location>
</feature>
<accession>A0A5N5WCN5</accession>
<evidence type="ECO:0000313" key="10">
    <source>
        <dbReference type="Proteomes" id="UP000327000"/>
    </source>
</evidence>
<feature type="transmembrane region" description="Helical" evidence="7">
    <location>
        <begin position="106"/>
        <end position="125"/>
    </location>
</feature>
<dbReference type="InterPro" id="IPR011701">
    <property type="entry name" value="MFS"/>
</dbReference>
<feature type="domain" description="Major facilitator superfamily (MFS) profile" evidence="8">
    <location>
        <begin position="40"/>
        <end position="493"/>
    </location>
</feature>
<dbReference type="RefSeq" id="WP_152262640.1">
    <property type="nucleotide sequence ID" value="NZ_VOKX01000009.1"/>
</dbReference>
<keyword evidence="2 7" id="KW-0812">Transmembrane</keyword>
<feature type="compositionally biased region" description="Polar residues" evidence="6">
    <location>
        <begin position="1"/>
        <end position="12"/>
    </location>
</feature>
<feature type="transmembrane region" description="Helical" evidence="7">
    <location>
        <begin position="259"/>
        <end position="280"/>
    </location>
</feature>
<keyword evidence="10" id="KW-1185">Reference proteome</keyword>
<dbReference type="InterPro" id="IPR036259">
    <property type="entry name" value="MFS_trans_sf"/>
</dbReference>
<feature type="transmembrane region" description="Helical" evidence="7">
    <location>
        <begin position="364"/>
        <end position="387"/>
    </location>
</feature>
<dbReference type="GO" id="GO:0005886">
    <property type="term" value="C:plasma membrane"/>
    <property type="evidence" value="ECO:0007669"/>
    <property type="project" value="UniProtKB-SubCell"/>
</dbReference>
<dbReference type="AlphaFoldDB" id="A0A5N5WCN5"/>
<feature type="transmembrane region" description="Helical" evidence="7">
    <location>
        <begin position="78"/>
        <end position="99"/>
    </location>
</feature>
<evidence type="ECO:0000256" key="2">
    <source>
        <dbReference type="ARBA" id="ARBA00022692"/>
    </source>
</evidence>
<evidence type="ECO:0000256" key="4">
    <source>
        <dbReference type="ARBA" id="ARBA00023136"/>
    </source>
</evidence>
<dbReference type="OrthoDB" id="783189at2"/>
<evidence type="ECO:0000256" key="5">
    <source>
        <dbReference type="ARBA" id="ARBA00023251"/>
    </source>
</evidence>
<feature type="transmembrane region" description="Helical" evidence="7">
    <location>
        <begin position="131"/>
        <end position="152"/>
    </location>
</feature>
<evidence type="ECO:0000259" key="8">
    <source>
        <dbReference type="PROSITE" id="PS50850"/>
    </source>
</evidence>